<dbReference type="InterPro" id="IPR047218">
    <property type="entry name" value="YocR/YhdH-like"/>
</dbReference>
<dbReference type="PANTHER" id="PTHR42948:SF1">
    <property type="entry name" value="TRANSPORTER"/>
    <property type="match status" value="1"/>
</dbReference>
<dbReference type="InterPro" id="IPR037272">
    <property type="entry name" value="SNS_sf"/>
</dbReference>
<feature type="transmembrane region" description="Helical" evidence="6">
    <location>
        <begin position="369"/>
        <end position="387"/>
    </location>
</feature>
<evidence type="ECO:0000256" key="1">
    <source>
        <dbReference type="ARBA" id="ARBA00004141"/>
    </source>
</evidence>
<feature type="transmembrane region" description="Helical" evidence="6">
    <location>
        <begin position="125"/>
        <end position="146"/>
    </location>
</feature>
<accession>A0ABD5RAN4</accession>
<feature type="transmembrane region" description="Helical" evidence="6">
    <location>
        <begin position="80"/>
        <end position="113"/>
    </location>
</feature>
<dbReference type="AlphaFoldDB" id="A0ABD5RAN4"/>
<comment type="subcellular location">
    <subcellularLocation>
        <location evidence="1">Membrane</location>
        <topology evidence="1">Multi-pass membrane protein</topology>
    </subcellularLocation>
</comment>
<proteinExistence type="predicted"/>
<dbReference type="PRINTS" id="PR00176">
    <property type="entry name" value="NANEUSMPORT"/>
</dbReference>
<gene>
    <name evidence="7" type="ORF">ACFPJ5_07660</name>
</gene>
<dbReference type="InterPro" id="IPR000175">
    <property type="entry name" value="Na/ntran_symport"/>
</dbReference>
<keyword evidence="2" id="KW-0813">Transport</keyword>
<feature type="transmembrane region" description="Helical" evidence="6">
    <location>
        <begin position="399"/>
        <end position="424"/>
    </location>
</feature>
<feature type="transmembrane region" description="Helical" evidence="6">
    <location>
        <begin position="200"/>
        <end position="223"/>
    </location>
</feature>
<reference evidence="7 8" key="1">
    <citation type="journal article" date="2019" name="Int. J. Syst. Evol. Microbiol.">
        <title>The Global Catalogue of Microorganisms (GCM) 10K type strain sequencing project: providing services to taxonomists for standard genome sequencing and annotation.</title>
        <authorList>
            <consortium name="The Broad Institute Genomics Platform"/>
            <consortium name="The Broad Institute Genome Sequencing Center for Infectious Disease"/>
            <person name="Wu L."/>
            <person name="Ma J."/>
        </authorList>
    </citation>
    <scope>NUCLEOTIDE SEQUENCE [LARGE SCALE GENOMIC DNA]</scope>
    <source>
        <strain evidence="7 8">CGMCC 1.12237</strain>
    </source>
</reference>
<keyword evidence="8" id="KW-1185">Reference proteome</keyword>
<dbReference type="PROSITE" id="PS50267">
    <property type="entry name" value="NA_NEUROTRAN_SYMP_3"/>
    <property type="match status" value="1"/>
</dbReference>
<dbReference type="CDD" id="cd10336">
    <property type="entry name" value="SLC6sbd_Tyt1-Like"/>
    <property type="match status" value="1"/>
</dbReference>
<organism evidence="7 8">
    <name type="scientific">Salinirubrum litoreum</name>
    <dbReference type="NCBI Taxonomy" id="1126234"/>
    <lineage>
        <taxon>Archaea</taxon>
        <taxon>Methanobacteriati</taxon>
        <taxon>Methanobacteriota</taxon>
        <taxon>Stenosarchaea group</taxon>
        <taxon>Halobacteria</taxon>
        <taxon>Halobacteriales</taxon>
        <taxon>Haloferacaceae</taxon>
        <taxon>Salinirubrum</taxon>
    </lineage>
</organism>
<sequence>MERWSSRLGFLLSATAAAVGLGNVWRFAAVVGTNGGGAYLVPYLLSAFLLALPLLVLEISVGRRLRADVVSAFRRVRPEFAPLGWLVVVLVALVVSYYLVVTGWTLAFLVAAVGGVDLTFTSLTATYWPVPAFLVSTLVAGVVVGLGVRGGIERMATVVMPVILVVLLGLLAYGATLPGFGAGVRFLFEPDFSVWSDPLLWSAAFGQVFFSLSVGQGIMLTYGSYLDPETNVPESALLVTVADIGVALLAGLVIFPIVFSFGLEPASGSELAFTTLPRAFAAMPGGRLVAVAFFGLLFVAAVSSAVSILEVVVAAVVGRSERSRARTTAGVLGLIALAGLPSALSYTPARAAVFGQPVLDLLDETVGTLGLPISAVVVAVVFTWFVDRETLGRELGTGWLGRFLLVSTKYATPAVLLLVTAATLLAGEDGVLAGRVPELGTFDAVGAVVGVLAVAVAVWSVLQLRGRQS</sequence>
<feature type="transmembrane region" description="Helical" evidence="6">
    <location>
        <begin position="38"/>
        <end position="59"/>
    </location>
</feature>
<evidence type="ECO:0000256" key="2">
    <source>
        <dbReference type="ARBA" id="ARBA00022448"/>
    </source>
</evidence>
<comment type="caution">
    <text evidence="7">The sequence shown here is derived from an EMBL/GenBank/DDBJ whole genome shotgun (WGS) entry which is preliminary data.</text>
</comment>
<dbReference type="PANTHER" id="PTHR42948">
    <property type="entry name" value="TRANSPORTER"/>
    <property type="match status" value="1"/>
</dbReference>
<feature type="transmembrane region" description="Helical" evidence="6">
    <location>
        <begin position="235"/>
        <end position="259"/>
    </location>
</feature>
<evidence type="ECO:0000313" key="8">
    <source>
        <dbReference type="Proteomes" id="UP001596201"/>
    </source>
</evidence>
<dbReference type="Proteomes" id="UP001596201">
    <property type="component" value="Unassembled WGS sequence"/>
</dbReference>
<keyword evidence="3 6" id="KW-0812">Transmembrane</keyword>
<protein>
    <submittedName>
        <fullName evidence="7">Sodium-dependent transporter</fullName>
    </submittedName>
</protein>
<feature type="transmembrane region" description="Helical" evidence="6">
    <location>
        <begin position="444"/>
        <end position="462"/>
    </location>
</feature>
<feature type="transmembrane region" description="Helical" evidence="6">
    <location>
        <begin position="288"/>
        <end position="317"/>
    </location>
</feature>
<keyword evidence="5 6" id="KW-0472">Membrane</keyword>
<keyword evidence="4 6" id="KW-1133">Transmembrane helix</keyword>
<dbReference type="SUPFAM" id="SSF161070">
    <property type="entry name" value="SNF-like"/>
    <property type="match status" value="1"/>
</dbReference>
<dbReference type="RefSeq" id="WP_227227851.1">
    <property type="nucleotide sequence ID" value="NZ_JAJCVJ010000001.1"/>
</dbReference>
<feature type="transmembrane region" description="Helical" evidence="6">
    <location>
        <begin position="158"/>
        <end position="180"/>
    </location>
</feature>
<evidence type="ECO:0000256" key="3">
    <source>
        <dbReference type="ARBA" id="ARBA00022692"/>
    </source>
</evidence>
<evidence type="ECO:0000256" key="4">
    <source>
        <dbReference type="ARBA" id="ARBA00022989"/>
    </source>
</evidence>
<evidence type="ECO:0000256" key="6">
    <source>
        <dbReference type="SAM" id="Phobius"/>
    </source>
</evidence>
<dbReference type="EMBL" id="JBHSKX010000001">
    <property type="protein sequence ID" value="MFC5366813.1"/>
    <property type="molecule type" value="Genomic_DNA"/>
</dbReference>
<dbReference type="GO" id="GO:0016020">
    <property type="term" value="C:membrane"/>
    <property type="evidence" value="ECO:0007669"/>
    <property type="project" value="UniProtKB-SubCell"/>
</dbReference>
<evidence type="ECO:0000313" key="7">
    <source>
        <dbReference type="EMBL" id="MFC5366813.1"/>
    </source>
</evidence>
<dbReference type="Pfam" id="PF00209">
    <property type="entry name" value="SNF"/>
    <property type="match status" value="2"/>
</dbReference>
<evidence type="ECO:0000256" key="5">
    <source>
        <dbReference type="ARBA" id="ARBA00023136"/>
    </source>
</evidence>
<name>A0ABD5RAN4_9EURY</name>
<dbReference type="NCBIfam" id="NF037979">
    <property type="entry name" value="Na_transp"/>
    <property type="match status" value="1"/>
</dbReference>
<feature type="transmembrane region" description="Helical" evidence="6">
    <location>
        <begin position="329"/>
        <end position="349"/>
    </location>
</feature>